<protein>
    <submittedName>
        <fullName evidence="10">ABC transporter ATP-binding protein</fullName>
    </submittedName>
</protein>
<dbReference type="Gene3D" id="1.20.1560.10">
    <property type="entry name" value="ABC transporter type 1, transmembrane domain"/>
    <property type="match status" value="1"/>
</dbReference>
<dbReference type="InterPro" id="IPR003439">
    <property type="entry name" value="ABC_transporter-like_ATP-bd"/>
</dbReference>
<keyword evidence="3" id="KW-0547">Nucleotide-binding</keyword>
<dbReference type="SUPFAM" id="SSF52540">
    <property type="entry name" value="P-loop containing nucleoside triphosphate hydrolases"/>
    <property type="match status" value="1"/>
</dbReference>
<feature type="domain" description="ABC transporter" evidence="8">
    <location>
        <begin position="330"/>
        <end position="545"/>
    </location>
</feature>
<dbReference type="PROSITE" id="PS50893">
    <property type="entry name" value="ABC_TRANSPORTER_2"/>
    <property type="match status" value="1"/>
</dbReference>
<dbReference type="CDD" id="cd07346">
    <property type="entry name" value="ABC_6TM_exporters"/>
    <property type="match status" value="1"/>
</dbReference>
<dbReference type="PROSITE" id="PS50929">
    <property type="entry name" value="ABC_TM1F"/>
    <property type="match status" value="1"/>
</dbReference>
<evidence type="ECO:0000313" key="11">
    <source>
        <dbReference type="Proteomes" id="UP000324143"/>
    </source>
</evidence>
<comment type="caution">
    <text evidence="10">The sequence shown here is derived from an EMBL/GenBank/DDBJ whole genome shotgun (WGS) entry which is preliminary data.</text>
</comment>
<dbReference type="Proteomes" id="UP000324143">
    <property type="component" value="Unassembled WGS sequence"/>
</dbReference>
<evidence type="ECO:0000259" key="8">
    <source>
        <dbReference type="PROSITE" id="PS50893"/>
    </source>
</evidence>
<dbReference type="InterPro" id="IPR036640">
    <property type="entry name" value="ABC1_TM_sf"/>
</dbReference>
<gene>
    <name evidence="10" type="ORF">FXF47_07540</name>
</gene>
<keyword evidence="5 7" id="KW-1133">Transmembrane helix</keyword>
<dbReference type="SMART" id="SM00382">
    <property type="entry name" value="AAA"/>
    <property type="match status" value="1"/>
</dbReference>
<feature type="transmembrane region" description="Helical" evidence="7">
    <location>
        <begin position="59"/>
        <end position="82"/>
    </location>
</feature>
<feature type="transmembrane region" description="Helical" evidence="7">
    <location>
        <begin position="133"/>
        <end position="159"/>
    </location>
</feature>
<dbReference type="InterPro" id="IPR011527">
    <property type="entry name" value="ABC1_TM_dom"/>
</dbReference>
<dbReference type="PANTHER" id="PTHR43394:SF1">
    <property type="entry name" value="ATP-BINDING CASSETTE SUB-FAMILY B MEMBER 10, MITOCHONDRIAL"/>
    <property type="match status" value="1"/>
</dbReference>
<evidence type="ECO:0000259" key="9">
    <source>
        <dbReference type="PROSITE" id="PS50929"/>
    </source>
</evidence>
<dbReference type="SUPFAM" id="SSF90123">
    <property type="entry name" value="ABC transporter transmembrane region"/>
    <property type="match status" value="1"/>
</dbReference>
<proteinExistence type="predicted"/>
<feature type="transmembrane region" description="Helical" evidence="7">
    <location>
        <begin position="252"/>
        <end position="271"/>
    </location>
</feature>
<evidence type="ECO:0000256" key="7">
    <source>
        <dbReference type="SAM" id="Phobius"/>
    </source>
</evidence>
<dbReference type="GO" id="GO:0005524">
    <property type="term" value="F:ATP binding"/>
    <property type="evidence" value="ECO:0007669"/>
    <property type="project" value="UniProtKB-KW"/>
</dbReference>
<dbReference type="GO" id="GO:0016887">
    <property type="term" value="F:ATP hydrolysis activity"/>
    <property type="evidence" value="ECO:0007669"/>
    <property type="project" value="InterPro"/>
</dbReference>
<dbReference type="GO" id="GO:0015421">
    <property type="term" value="F:ABC-type oligopeptide transporter activity"/>
    <property type="evidence" value="ECO:0007669"/>
    <property type="project" value="TreeGrafter"/>
</dbReference>
<evidence type="ECO:0000256" key="1">
    <source>
        <dbReference type="ARBA" id="ARBA00004651"/>
    </source>
</evidence>
<feature type="transmembrane region" description="Helical" evidence="7">
    <location>
        <begin position="165"/>
        <end position="183"/>
    </location>
</feature>
<sequence>MDKELPKKVIKHIKYFAKKYKKEVTLISLLLVLTSIPMIIRPLILRKIIDKGLMRSGNIQVLVIGVSLFIFLSILVSLFNYFKGVLIGILDNKIVLEMETKLYKKFQYADPKIYEKWDRGYIKSRIENDISSFASLFVSSIVSIIMDILILLVAITIIFILNWKLALISIILYPIYIVILKKYNNKLKRVKKEYQEIHAKTDSQIFNQIELLKDYKKLSRLSHGVLKYFSQTKKLVKKNIELIKVENANINWLKLLSGLSPSIMFLFGGILVLKGHLTLGTLMAFNSYLGFIYTPTSKLLMYNIQVQKALVAWKRIKYILNLPEEKSEGVKIDNIKKIIVKNLTYDYNDNENKLFKGLNYTFRKNKIYGIYGPSGIGKTTLSEILIGLKKDYEGNIMINETNLTKINIIKYRSNIRILDQEPLLFKDSILNNIKIGQKRAKKEKVVKISKQLGIHSFIKEFNKGYETVLSEKGSSISIGQKQRIAMARALISKPDLLILDEPFSNVDDKNMNKILNLLNKIKNKIIIIISHNKNILKICDKIYEIN</sequence>
<comment type="subcellular location">
    <subcellularLocation>
        <location evidence="1">Cell membrane</location>
        <topology evidence="1">Multi-pass membrane protein</topology>
    </subcellularLocation>
</comment>
<evidence type="ECO:0000256" key="3">
    <source>
        <dbReference type="ARBA" id="ARBA00022741"/>
    </source>
</evidence>
<evidence type="ECO:0000313" key="10">
    <source>
        <dbReference type="EMBL" id="TYB30771.1"/>
    </source>
</evidence>
<evidence type="ECO:0000256" key="6">
    <source>
        <dbReference type="ARBA" id="ARBA00023136"/>
    </source>
</evidence>
<feature type="domain" description="ABC transmembrane type-1" evidence="9">
    <location>
        <begin position="26"/>
        <end position="308"/>
    </location>
</feature>
<reference evidence="10" key="1">
    <citation type="submission" date="2019-08" db="EMBL/GenBank/DDBJ databases">
        <title>Genomic characterization of a novel candidate phylum (ARYD3) from a high temperature, high salinity tertiary oil reservoir in north central Oklahoma, USA.</title>
        <authorList>
            <person name="Youssef N.H."/>
            <person name="Yadav A."/>
            <person name="Elshahed M.S."/>
        </authorList>
    </citation>
    <scope>NUCLEOTIDE SEQUENCE [LARGE SCALE GENOMIC DNA]</scope>
    <source>
        <strain evidence="10">ARYD3</strain>
    </source>
</reference>
<keyword evidence="11" id="KW-1185">Reference proteome</keyword>
<organism evidence="10 11">
    <name type="scientific">Candidatus Mcinerneyibacterium aminivorans</name>
    <dbReference type="NCBI Taxonomy" id="2703815"/>
    <lineage>
        <taxon>Bacteria</taxon>
        <taxon>Candidatus Macinerneyibacteriota</taxon>
        <taxon>Candidatus Mcinerneyibacteria</taxon>
        <taxon>Candidatus Mcinerneyibacteriales</taxon>
        <taxon>Candidatus Mcinerneyibacteriaceae</taxon>
        <taxon>Candidatus Mcinerneyibacterium</taxon>
    </lineage>
</organism>
<dbReference type="PANTHER" id="PTHR43394">
    <property type="entry name" value="ATP-DEPENDENT PERMEASE MDL1, MITOCHONDRIAL"/>
    <property type="match status" value="1"/>
</dbReference>
<keyword evidence="6 7" id="KW-0472">Membrane</keyword>
<dbReference type="EMBL" id="VSIX01000079">
    <property type="protein sequence ID" value="TYB30771.1"/>
    <property type="molecule type" value="Genomic_DNA"/>
</dbReference>
<name>A0A5D0MH00_9BACT</name>
<evidence type="ECO:0000256" key="5">
    <source>
        <dbReference type="ARBA" id="ARBA00022989"/>
    </source>
</evidence>
<evidence type="ECO:0000256" key="4">
    <source>
        <dbReference type="ARBA" id="ARBA00022840"/>
    </source>
</evidence>
<accession>A0A5D0MH00</accession>
<dbReference type="InterPro" id="IPR003593">
    <property type="entry name" value="AAA+_ATPase"/>
</dbReference>
<keyword evidence="4 10" id="KW-0067">ATP-binding</keyword>
<dbReference type="Gene3D" id="3.40.50.300">
    <property type="entry name" value="P-loop containing nucleotide triphosphate hydrolases"/>
    <property type="match status" value="1"/>
</dbReference>
<keyword evidence="2 7" id="KW-0812">Transmembrane</keyword>
<dbReference type="InterPro" id="IPR039421">
    <property type="entry name" value="Type_1_exporter"/>
</dbReference>
<evidence type="ECO:0000256" key="2">
    <source>
        <dbReference type="ARBA" id="ARBA00022692"/>
    </source>
</evidence>
<dbReference type="InterPro" id="IPR027417">
    <property type="entry name" value="P-loop_NTPase"/>
</dbReference>
<dbReference type="Pfam" id="PF00664">
    <property type="entry name" value="ABC_membrane"/>
    <property type="match status" value="1"/>
</dbReference>
<dbReference type="GO" id="GO:0005886">
    <property type="term" value="C:plasma membrane"/>
    <property type="evidence" value="ECO:0007669"/>
    <property type="project" value="UniProtKB-SubCell"/>
</dbReference>
<dbReference type="Pfam" id="PF00005">
    <property type="entry name" value="ABC_tran"/>
    <property type="match status" value="1"/>
</dbReference>
<feature type="transmembrane region" description="Helical" evidence="7">
    <location>
        <begin position="24"/>
        <end position="44"/>
    </location>
</feature>
<dbReference type="AlphaFoldDB" id="A0A5D0MH00"/>